<dbReference type="Gene3D" id="3.10.180.10">
    <property type="entry name" value="2,3-Dihydroxybiphenyl 1,2-Dioxygenase, domain 1"/>
    <property type="match status" value="1"/>
</dbReference>
<protein>
    <submittedName>
        <fullName evidence="3">Lactoylglutathione lyase and related lyases</fullName>
    </submittedName>
</protein>
<sequence>MDRIDNHNLVKIGIVVDDIEAAARKYAELFGIPMPKISVPDPDAPVTHTPDSYTLYRGEYVPARTKFANLQMGPVTVELLEPYDEPSPWNEFRQKHGQGVHFITFTVNGFERHIEFVESKGLPLIHKGEYGSGRYSYFDSEDVLGVVLGLQELGKKQA</sequence>
<dbReference type="SUPFAM" id="SSF54593">
    <property type="entry name" value="Glyoxalase/Bleomycin resistance protein/Dihydroxybiphenyl dioxygenase"/>
    <property type="match status" value="1"/>
</dbReference>
<dbReference type="InterPro" id="IPR029068">
    <property type="entry name" value="Glyas_Bleomycin-R_OHBP_Dase"/>
</dbReference>
<dbReference type="Proteomes" id="UP000681526">
    <property type="component" value="Unassembled WGS sequence"/>
</dbReference>
<dbReference type="PROSITE" id="PS51819">
    <property type="entry name" value="VOC"/>
    <property type="match status" value="1"/>
</dbReference>
<dbReference type="EMBL" id="CAJRAY010000049">
    <property type="protein sequence ID" value="CAG5087323.1"/>
    <property type="molecule type" value="Genomic_DNA"/>
</dbReference>
<dbReference type="PANTHER" id="PTHR43048:SF3">
    <property type="entry name" value="METHYLMALONYL-COA EPIMERASE, MITOCHONDRIAL"/>
    <property type="match status" value="1"/>
</dbReference>
<accession>A0ABM8V4P3</accession>
<dbReference type="InterPro" id="IPR037523">
    <property type="entry name" value="VOC_core"/>
</dbReference>
<organism evidence="3 4">
    <name type="scientific">Thermobacillus xylanilyticus</name>
    <dbReference type="NCBI Taxonomy" id="76633"/>
    <lineage>
        <taxon>Bacteria</taxon>
        <taxon>Bacillati</taxon>
        <taxon>Bacillota</taxon>
        <taxon>Bacilli</taxon>
        <taxon>Bacillales</taxon>
        <taxon>Paenibacillaceae</taxon>
        <taxon>Thermobacillus</taxon>
    </lineage>
</organism>
<dbReference type="PANTHER" id="PTHR43048">
    <property type="entry name" value="METHYLMALONYL-COA EPIMERASE"/>
    <property type="match status" value="1"/>
</dbReference>
<dbReference type="RefSeq" id="WP_213484622.1">
    <property type="nucleotide sequence ID" value="NZ_CAJRAY010000049.1"/>
</dbReference>
<reference evidence="3 4" key="1">
    <citation type="submission" date="2021-04" db="EMBL/GenBank/DDBJ databases">
        <authorList>
            <person name="Rakotoarivonina H."/>
        </authorList>
    </citation>
    <scope>NUCLEOTIDE SEQUENCE [LARGE SCALE GENOMIC DNA]</scope>
    <source>
        <strain evidence="3 4">XE</strain>
    </source>
</reference>
<evidence type="ECO:0000256" key="1">
    <source>
        <dbReference type="ARBA" id="ARBA00022723"/>
    </source>
</evidence>
<gene>
    <name evidence="3" type="primary">txxe 2154-GloA</name>
    <name evidence="3" type="ORF">TXXE_10745</name>
</gene>
<keyword evidence="3" id="KW-0456">Lyase</keyword>
<evidence type="ECO:0000313" key="3">
    <source>
        <dbReference type="EMBL" id="CAG5087323.1"/>
    </source>
</evidence>
<evidence type="ECO:0000259" key="2">
    <source>
        <dbReference type="PROSITE" id="PS51819"/>
    </source>
</evidence>
<name>A0ABM8V4P3_THEXY</name>
<keyword evidence="1" id="KW-0479">Metal-binding</keyword>
<keyword evidence="4" id="KW-1185">Reference proteome</keyword>
<dbReference type="InterPro" id="IPR051785">
    <property type="entry name" value="MMCE/EMCE_epimerase"/>
</dbReference>
<dbReference type="GO" id="GO:0016829">
    <property type="term" value="F:lyase activity"/>
    <property type="evidence" value="ECO:0007669"/>
    <property type="project" value="UniProtKB-KW"/>
</dbReference>
<proteinExistence type="predicted"/>
<comment type="caution">
    <text evidence="3">The sequence shown here is derived from an EMBL/GenBank/DDBJ whole genome shotgun (WGS) entry which is preliminary data.</text>
</comment>
<dbReference type="Pfam" id="PF13669">
    <property type="entry name" value="Glyoxalase_4"/>
    <property type="match status" value="1"/>
</dbReference>
<evidence type="ECO:0000313" key="4">
    <source>
        <dbReference type="Proteomes" id="UP000681526"/>
    </source>
</evidence>
<feature type="domain" description="VOC" evidence="2">
    <location>
        <begin position="8"/>
        <end position="153"/>
    </location>
</feature>